<keyword evidence="2" id="KW-0732">Signal</keyword>
<dbReference type="AlphaFoldDB" id="A0A0C4Y945"/>
<dbReference type="STRING" id="68895.RR42_s0381"/>
<organism evidence="3 4">
    <name type="scientific">Cupriavidus basilensis</name>
    <dbReference type="NCBI Taxonomy" id="68895"/>
    <lineage>
        <taxon>Bacteria</taxon>
        <taxon>Pseudomonadati</taxon>
        <taxon>Pseudomonadota</taxon>
        <taxon>Betaproteobacteria</taxon>
        <taxon>Burkholderiales</taxon>
        <taxon>Burkholderiaceae</taxon>
        <taxon>Cupriavidus</taxon>
    </lineage>
</organism>
<dbReference type="SUPFAM" id="SSF53850">
    <property type="entry name" value="Periplasmic binding protein-like II"/>
    <property type="match status" value="1"/>
</dbReference>
<dbReference type="PANTHER" id="PTHR42928:SF5">
    <property type="entry name" value="BLR1237 PROTEIN"/>
    <property type="match status" value="1"/>
</dbReference>
<dbReference type="Proteomes" id="UP000031843">
    <property type="component" value="Chromosome secondary"/>
</dbReference>
<dbReference type="Gene3D" id="3.40.190.150">
    <property type="entry name" value="Bordetella uptake gene, domain 1"/>
    <property type="match status" value="1"/>
</dbReference>
<dbReference type="EMBL" id="CP010537">
    <property type="protein sequence ID" value="AJG21977.1"/>
    <property type="molecule type" value="Genomic_DNA"/>
</dbReference>
<dbReference type="Pfam" id="PF03401">
    <property type="entry name" value="TctC"/>
    <property type="match status" value="1"/>
</dbReference>
<name>A0A0C4Y945_9BURK</name>
<dbReference type="RefSeq" id="WP_419188905.1">
    <property type="nucleotide sequence ID" value="NZ_CP010537.1"/>
</dbReference>
<dbReference type="InterPro" id="IPR042100">
    <property type="entry name" value="Bug_dom1"/>
</dbReference>
<evidence type="ECO:0000313" key="4">
    <source>
        <dbReference type="Proteomes" id="UP000031843"/>
    </source>
</evidence>
<dbReference type="CDD" id="cd07012">
    <property type="entry name" value="PBP2_Bug_TTT"/>
    <property type="match status" value="1"/>
</dbReference>
<accession>A0A0C4Y945</accession>
<reference evidence="3 4" key="1">
    <citation type="journal article" date="2015" name="Genome Announc.">
        <title>Complete Genome Sequence of Cupriavidus basilensis 4G11, Isolated from the Oak Ridge Field Research Center Site.</title>
        <authorList>
            <person name="Ray J."/>
            <person name="Waters R.J."/>
            <person name="Skerker J.M."/>
            <person name="Kuehl J.V."/>
            <person name="Price M.N."/>
            <person name="Huang J."/>
            <person name="Chakraborty R."/>
            <person name="Arkin A.P."/>
            <person name="Deutschbauer A."/>
        </authorList>
    </citation>
    <scope>NUCLEOTIDE SEQUENCE [LARGE SCALE GENOMIC DNA]</scope>
    <source>
        <strain evidence="3">4G11</strain>
    </source>
</reference>
<dbReference type="PANTHER" id="PTHR42928">
    <property type="entry name" value="TRICARBOXYLATE-BINDING PROTEIN"/>
    <property type="match status" value="1"/>
</dbReference>
<feature type="chain" id="PRO_5002173505" evidence="2">
    <location>
        <begin position="32"/>
        <end position="331"/>
    </location>
</feature>
<evidence type="ECO:0000256" key="2">
    <source>
        <dbReference type="SAM" id="SignalP"/>
    </source>
</evidence>
<dbReference type="PIRSF" id="PIRSF017082">
    <property type="entry name" value="YflP"/>
    <property type="match status" value="1"/>
</dbReference>
<sequence length="331" mass="34194">MTMICPAQARRCVPLICVALAAATLALPAAAQQPYPAKPVNIVVPFPAGGSSDAMGRILAAELQAQLGQSFVVENKGGANGGIGSVAVARAVPDGYTLLISGVGSNAINYGLYNKLPYADKDFAHISLLATGPNVLVVNPEFPARTIQEFLKLVKAAPGKYQAANSGNGSSNHLGMQMLESAAGFKITPVPYKGGAAAISDTLAGHVPILTLNQDVLLPYVKSGKLRPIAVFSAERNPSYPNVPTIAESGFPGFSAVSWFGLAAPAGTPKAIIDRLAAASEKAMANPKVKEKLEAAGFVVVGSSPAKANEFVKAEIEKWGKTVRESGAMVE</sequence>
<evidence type="ECO:0000313" key="3">
    <source>
        <dbReference type="EMBL" id="AJG21977.1"/>
    </source>
</evidence>
<proteinExistence type="inferred from homology"/>
<keyword evidence="4" id="KW-1185">Reference proteome</keyword>
<comment type="similarity">
    <text evidence="1">Belongs to the UPF0065 (bug) family.</text>
</comment>
<evidence type="ECO:0000256" key="1">
    <source>
        <dbReference type="ARBA" id="ARBA00006987"/>
    </source>
</evidence>
<protein>
    <submittedName>
        <fullName evidence="3">Uncharacterized protein UPF0065</fullName>
    </submittedName>
</protein>
<dbReference type="KEGG" id="cbw:RR42_s0381"/>
<gene>
    <name evidence="3" type="ORF">RR42_s0381</name>
</gene>
<dbReference type="InterPro" id="IPR005064">
    <property type="entry name" value="BUG"/>
</dbReference>
<feature type="signal peptide" evidence="2">
    <location>
        <begin position="1"/>
        <end position="31"/>
    </location>
</feature>
<dbReference type="Gene3D" id="3.40.190.10">
    <property type="entry name" value="Periplasmic binding protein-like II"/>
    <property type="match status" value="1"/>
</dbReference>